<reference evidence="1" key="1">
    <citation type="journal article" date="2020" name="New Phytol.">
        <title>Comparative genomics reveals dynamic genome evolution in host specialist ectomycorrhizal fungi.</title>
        <authorList>
            <person name="Lofgren L.A."/>
            <person name="Nguyen N.H."/>
            <person name="Vilgalys R."/>
            <person name="Ruytinx J."/>
            <person name="Liao H.L."/>
            <person name="Branco S."/>
            <person name="Kuo A."/>
            <person name="LaButti K."/>
            <person name="Lipzen A."/>
            <person name="Andreopoulos W."/>
            <person name="Pangilinan J."/>
            <person name="Riley R."/>
            <person name="Hundley H."/>
            <person name="Na H."/>
            <person name="Barry K."/>
            <person name="Grigoriev I.V."/>
            <person name="Stajich J.E."/>
            <person name="Kennedy P.G."/>
        </authorList>
    </citation>
    <scope>NUCLEOTIDE SEQUENCE</scope>
    <source>
        <strain evidence="1">FC203</strain>
    </source>
</reference>
<dbReference type="AlphaFoldDB" id="A0AAD4HT10"/>
<comment type="caution">
    <text evidence="1">The sequence shown here is derived from an EMBL/GenBank/DDBJ whole genome shotgun (WGS) entry which is preliminary data.</text>
</comment>
<accession>A0AAD4HT10</accession>
<gene>
    <name evidence="1" type="ORF">F5891DRAFT_996520</name>
</gene>
<protein>
    <submittedName>
        <fullName evidence="1">Uncharacterized protein</fullName>
    </submittedName>
</protein>
<proteinExistence type="predicted"/>
<dbReference type="GeneID" id="64672677"/>
<name>A0AAD4HT10_9AGAM</name>
<organism evidence="1 2">
    <name type="scientific">Suillus fuscotomentosus</name>
    <dbReference type="NCBI Taxonomy" id="1912939"/>
    <lineage>
        <taxon>Eukaryota</taxon>
        <taxon>Fungi</taxon>
        <taxon>Dikarya</taxon>
        <taxon>Basidiomycota</taxon>
        <taxon>Agaricomycotina</taxon>
        <taxon>Agaricomycetes</taxon>
        <taxon>Agaricomycetidae</taxon>
        <taxon>Boletales</taxon>
        <taxon>Suillineae</taxon>
        <taxon>Suillaceae</taxon>
        <taxon>Suillus</taxon>
    </lineage>
</organism>
<dbReference type="EMBL" id="JABBWK010000002">
    <property type="protein sequence ID" value="KAG1907677.1"/>
    <property type="molecule type" value="Genomic_DNA"/>
</dbReference>
<sequence>MTPFILGFSSTSWLKGLEILSEEEKHLEQEREMFIPKGLDLGYWRRSHEPYLSMCSRVAQLLDRVSLAWSLRSRPMNHIARLGADSHHWVLVSFSKDKCRNVVLYANLSSKYIIATLPDLPIRHKDGNNQVRDRFTQVYPSPTDICCGHGEVGSAYLVNITRPCSHKAFEYSSILDLLPTGVAKDIWRRGYPKRKRVIWYRDANGMVLESKGRGGDCESG</sequence>
<dbReference type="Proteomes" id="UP001195769">
    <property type="component" value="Unassembled WGS sequence"/>
</dbReference>
<evidence type="ECO:0000313" key="1">
    <source>
        <dbReference type="EMBL" id="KAG1907677.1"/>
    </source>
</evidence>
<dbReference type="RefSeq" id="XP_041233252.1">
    <property type="nucleotide sequence ID" value="XM_041378379.1"/>
</dbReference>
<keyword evidence="2" id="KW-1185">Reference proteome</keyword>
<evidence type="ECO:0000313" key="2">
    <source>
        <dbReference type="Proteomes" id="UP001195769"/>
    </source>
</evidence>